<dbReference type="Proteomes" id="UP001480595">
    <property type="component" value="Unassembled WGS sequence"/>
</dbReference>
<proteinExistence type="predicted"/>
<feature type="compositionally biased region" description="Low complexity" evidence="1">
    <location>
        <begin position="216"/>
        <end position="225"/>
    </location>
</feature>
<feature type="region of interest" description="Disordered" evidence="1">
    <location>
        <begin position="276"/>
        <end position="352"/>
    </location>
</feature>
<keyword evidence="4" id="KW-1185">Reference proteome</keyword>
<dbReference type="GeneID" id="92085728"/>
<accession>A0ABR1WT27</accession>
<feature type="compositionally biased region" description="Polar residues" evidence="1">
    <location>
        <begin position="288"/>
        <end position="300"/>
    </location>
</feature>
<keyword evidence="2" id="KW-0812">Transmembrane</keyword>
<keyword evidence="2" id="KW-0472">Membrane</keyword>
<feature type="compositionally biased region" description="Basic and acidic residues" evidence="1">
    <location>
        <begin position="276"/>
        <end position="285"/>
    </location>
</feature>
<evidence type="ECO:0000256" key="1">
    <source>
        <dbReference type="SAM" id="MobiDB-lite"/>
    </source>
</evidence>
<sequence>MDIFAYTTTSLGLPRRRSDAPYIDDRCYRSCNAAFLKGQASRDSEDFCATGSAFSDYYHYCLCCVGQDLRATQSEESAAAYLAADFAGILSQCGADDPFPRVADPCRAPGHDDVPGRVQTPFPTATVQAVRPSADSLSVGVSITVPLQQLRPGHTDTAATTSSDIPRYTPVPLVTTAWVTTTDADNHQVATVQSTFLTTTMSLLPGLDEQPPPSSSSPNDNNTAPASPPAGGGLTVGQVAAISVICTVVLLLLCTGLLFRLHRRRTRRREDQARRSAVEQWERHHNLAPQTSLAATSQGGSEEFEKAQLHSECMPTRELSGRAVPKPPSPPPVELPANEVAKDEDESNKEET</sequence>
<reference evidence="3 4" key="1">
    <citation type="submission" date="2023-01" db="EMBL/GenBank/DDBJ databases">
        <title>Analysis of 21 Apiospora genomes using comparative genomics revels a genus with tremendous synthesis potential of carbohydrate active enzymes and secondary metabolites.</title>
        <authorList>
            <person name="Sorensen T."/>
        </authorList>
    </citation>
    <scope>NUCLEOTIDE SEQUENCE [LARGE SCALE GENOMIC DNA]</scope>
    <source>
        <strain evidence="3 4">CBS 135458</strain>
    </source>
</reference>
<comment type="caution">
    <text evidence="3">The sequence shown here is derived from an EMBL/GenBank/DDBJ whole genome shotgun (WGS) entry which is preliminary data.</text>
</comment>
<organism evidence="3 4">
    <name type="scientific">Apiospora phragmitis</name>
    <dbReference type="NCBI Taxonomy" id="2905665"/>
    <lineage>
        <taxon>Eukaryota</taxon>
        <taxon>Fungi</taxon>
        <taxon>Dikarya</taxon>
        <taxon>Ascomycota</taxon>
        <taxon>Pezizomycotina</taxon>
        <taxon>Sordariomycetes</taxon>
        <taxon>Xylariomycetidae</taxon>
        <taxon>Amphisphaeriales</taxon>
        <taxon>Apiosporaceae</taxon>
        <taxon>Apiospora</taxon>
    </lineage>
</organism>
<protein>
    <submittedName>
        <fullName evidence="3">Uncharacterized protein</fullName>
    </submittedName>
</protein>
<gene>
    <name evidence="3" type="ORF">PG994_001256</name>
</gene>
<keyword evidence="2" id="KW-1133">Transmembrane helix</keyword>
<dbReference type="RefSeq" id="XP_066720806.1">
    <property type="nucleotide sequence ID" value="XM_066852665.1"/>
</dbReference>
<dbReference type="EMBL" id="JAQQWL010000002">
    <property type="protein sequence ID" value="KAK8086282.1"/>
    <property type="molecule type" value="Genomic_DNA"/>
</dbReference>
<feature type="compositionally biased region" description="Pro residues" evidence="1">
    <location>
        <begin position="325"/>
        <end position="334"/>
    </location>
</feature>
<feature type="transmembrane region" description="Helical" evidence="2">
    <location>
        <begin position="239"/>
        <end position="259"/>
    </location>
</feature>
<feature type="compositionally biased region" description="Acidic residues" evidence="1">
    <location>
        <begin position="342"/>
        <end position="352"/>
    </location>
</feature>
<feature type="region of interest" description="Disordered" evidence="1">
    <location>
        <begin position="203"/>
        <end position="229"/>
    </location>
</feature>
<evidence type="ECO:0000313" key="3">
    <source>
        <dbReference type="EMBL" id="KAK8086282.1"/>
    </source>
</evidence>
<evidence type="ECO:0000256" key="2">
    <source>
        <dbReference type="SAM" id="Phobius"/>
    </source>
</evidence>
<evidence type="ECO:0000313" key="4">
    <source>
        <dbReference type="Proteomes" id="UP001480595"/>
    </source>
</evidence>
<name>A0ABR1WT27_9PEZI</name>